<dbReference type="EMBL" id="GBRH01236402">
    <property type="protein sequence ID" value="JAD61493.1"/>
    <property type="molecule type" value="Transcribed_RNA"/>
</dbReference>
<dbReference type="AlphaFoldDB" id="A0A0A9BH50"/>
<organism evidence="1">
    <name type="scientific">Arundo donax</name>
    <name type="common">Giant reed</name>
    <name type="synonym">Donax arundinaceus</name>
    <dbReference type="NCBI Taxonomy" id="35708"/>
    <lineage>
        <taxon>Eukaryota</taxon>
        <taxon>Viridiplantae</taxon>
        <taxon>Streptophyta</taxon>
        <taxon>Embryophyta</taxon>
        <taxon>Tracheophyta</taxon>
        <taxon>Spermatophyta</taxon>
        <taxon>Magnoliopsida</taxon>
        <taxon>Liliopsida</taxon>
        <taxon>Poales</taxon>
        <taxon>Poaceae</taxon>
        <taxon>PACMAD clade</taxon>
        <taxon>Arundinoideae</taxon>
        <taxon>Arundineae</taxon>
        <taxon>Arundo</taxon>
    </lineage>
</organism>
<sequence length="47" mass="5285">MRRCHDVDTHWDRANDLHGSLVRISVSTSSLISSAISDLPKTTVLHR</sequence>
<evidence type="ECO:0000313" key="1">
    <source>
        <dbReference type="EMBL" id="JAD61493.1"/>
    </source>
</evidence>
<protein>
    <submittedName>
        <fullName evidence="1">Uncharacterized protein</fullName>
    </submittedName>
</protein>
<name>A0A0A9BH50_ARUDO</name>
<accession>A0A0A9BH50</accession>
<reference evidence="1" key="1">
    <citation type="submission" date="2014-09" db="EMBL/GenBank/DDBJ databases">
        <authorList>
            <person name="Magalhaes I.L.F."/>
            <person name="Oliveira U."/>
            <person name="Santos F.R."/>
            <person name="Vidigal T.H.D.A."/>
            <person name="Brescovit A.D."/>
            <person name="Santos A.J."/>
        </authorList>
    </citation>
    <scope>NUCLEOTIDE SEQUENCE</scope>
    <source>
        <tissue evidence="1">Shoot tissue taken approximately 20 cm above the soil surface</tissue>
    </source>
</reference>
<proteinExistence type="predicted"/>
<reference evidence="1" key="2">
    <citation type="journal article" date="2015" name="Data Brief">
        <title>Shoot transcriptome of the giant reed, Arundo donax.</title>
        <authorList>
            <person name="Barrero R.A."/>
            <person name="Guerrero F.D."/>
            <person name="Moolhuijzen P."/>
            <person name="Goolsby J.A."/>
            <person name="Tidwell J."/>
            <person name="Bellgard S.E."/>
            <person name="Bellgard M.I."/>
        </authorList>
    </citation>
    <scope>NUCLEOTIDE SEQUENCE</scope>
    <source>
        <tissue evidence="1">Shoot tissue taken approximately 20 cm above the soil surface</tissue>
    </source>
</reference>